<gene>
    <name evidence="2" type="ORF">AFUS01_LOCUS31102</name>
</gene>
<keyword evidence="3" id="KW-1185">Reference proteome</keyword>
<comment type="caution">
    <text evidence="2">The sequence shown here is derived from an EMBL/GenBank/DDBJ whole genome shotgun (WGS) entry which is preliminary data.</text>
</comment>
<accession>A0A8J2KVS2</accession>
<protein>
    <submittedName>
        <fullName evidence="2">Uncharacterized protein</fullName>
    </submittedName>
</protein>
<feature type="compositionally biased region" description="Basic residues" evidence="1">
    <location>
        <begin position="1"/>
        <end position="10"/>
    </location>
</feature>
<proteinExistence type="predicted"/>
<dbReference type="AlphaFoldDB" id="A0A8J2KVS2"/>
<evidence type="ECO:0000313" key="3">
    <source>
        <dbReference type="Proteomes" id="UP000708208"/>
    </source>
</evidence>
<sequence length="78" mass="8549">MGNRITKPKKILADRENSTRVENKEHKSVESTVPTSSVTSTGMVINGSLQAEQILSVVNSGDNNTYNYNSRLPAIQND</sequence>
<reference evidence="2" key="1">
    <citation type="submission" date="2021-06" db="EMBL/GenBank/DDBJ databases">
        <authorList>
            <person name="Hodson N. C."/>
            <person name="Mongue J. A."/>
            <person name="Jaron S. K."/>
        </authorList>
    </citation>
    <scope>NUCLEOTIDE SEQUENCE</scope>
</reference>
<dbReference type="EMBL" id="CAJVCH010488114">
    <property type="protein sequence ID" value="CAG7820727.1"/>
    <property type="molecule type" value="Genomic_DNA"/>
</dbReference>
<feature type="compositionally biased region" description="Low complexity" evidence="1">
    <location>
        <begin position="30"/>
        <end position="39"/>
    </location>
</feature>
<evidence type="ECO:0000256" key="1">
    <source>
        <dbReference type="SAM" id="MobiDB-lite"/>
    </source>
</evidence>
<name>A0A8J2KVS2_9HEXA</name>
<organism evidence="2 3">
    <name type="scientific">Allacma fusca</name>
    <dbReference type="NCBI Taxonomy" id="39272"/>
    <lineage>
        <taxon>Eukaryota</taxon>
        <taxon>Metazoa</taxon>
        <taxon>Ecdysozoa</taxon>
        <taxon>Arthropoda</taxon>
        <taxon>Hexapoda</taxon>
        <taxon>Collembola</taxon>
        <taxon>Symphypleona</taxon>
        <taxon>Sminthuridae</taxon>
        <taxon>Allacma</taxon>
    </lineage>
</organism>
<feature type="compositionally biased region" description="Basic and acidic residues" evidence="1">
    <location>
        <begin position="11"/>
        <end position="29"/>
    </location>
</feature>
<dbReference type="Proteomes" id="UP000708208">
    <property type="component" value="Unassembled WGS sequence"/>
</dbReference>
<evidence type="ECO:0000313" key="2">
    <source>
        <dbReference type="EMBL" id="CAG7820727.1"/>
    </source>
</evidence>
<feature type="region of interest" description="Disordered" evidence="1">
    <location>
        <begin position="1"/>
        <end position="39"/>
    </location>
</feature>